<accession>A0ACC5SVD3</accession>
<gene>
    <name evidence="1" type="ORF">J2Z19_002081</name>
</gene>
<evidence type="ECO:0000313" key="1">
    <source>
        <dbReference type="EMBL" id="MBP1872369.1"/>
    </source>
</evidence>
<comment type="caution">
    <text evidence="1">The sequence shown here is derived from an EMBL/GenBank/DDBJ whole genome shotgun (WGS) entry which is preliminary data.</text>
</comment>
<keyword evidence="2" id="KW-1185">Reference proteome</keyword>
<dbReference type="Proteomes" id="UP000823773">
    <property type="component" value="Unassembled WGS sequence"/>
</dbReference>
<evidence type="ECO:0000313" key="2">
    <source>
        <dbReference type="Proteomes" id="UP000823773"/>
    </source>
</evidence>
<name>A0ACC5SVD3_ENSAD</name>
<proteinExistence type="predicted"/>
<dbReference type="EMBL" id="JAGGJR010000002">
    <property type="protein sequence ID" value="MBP1872369.1"/>
    <property type="molecule type" value="Genomic_DNA"/>
</dbReference>
<reference evidence="1" key="1">
    <citation type="submission" date="2021-03" db="EMBL/GenBank/DDBJ databases">
        <title>Genomic Encyclopedia of Type Strains, Phase IV (KMG-IV): sequencing the most valuable type-strain genomes for metagenomic binning, comparative biology and taxonomic classification.</title>
        <authorList>
            <person name="Goeker M."/>
        </authorList>
    </citation>
    <scope>NUCLEOTIDE SEQUENCE</scope>
    <source>
        <strain evidence="1">DSM 18131</strain>
    </source>
</reference>
<organism evidence="1 2">
    <name type="scientific">Ensifer adhaerens</name>
    <name type="common">Sinorhizobium morelense</name>
    <dbReference type="NCBI Taxonomy" id="106592"/>
    <lineage>
        <taxon>Bacteria</taxon>
        <taxon>Pseudomonadati</taxon>
        <taxon>Pseudomonadota</taxon>
        <taxon>Alphaproteobacteria</taxon>
        <taxon>Hyphomicrobiales</taxon>
        <taxon>Rhizobiaceae</taxon>
        <taxon>Sinorhizobium/Ensifer group</taxon>
        <taxon>Ensifer</taxon>
    </lineage>
</organism>
<sequence>MFGLSRLIRRNPTSGGSTGEEVFEQYSRDLPSHQNAVNSLTGWNSAFPPEANIRAGAHPLFADGRLTWAIGQFGSLKDKKIVEIGPLEGMHTYMLNKQRPSLIDAIEANKQCFLRCLITKEILGIDRARFYLGDALRWLQEKNTHYDLAIASGVLYHMADPGYFLCQIAERCDSLFLWTHYVDDEAMPNSDSRRQAFTGNVETKTFSGVSVRYYERGYFNANTTEKFCGGMRDRHYWMHRDDIISLLAALGFGDIRITQEDPLHGGGPCFSLFAKRTPLTQQP</sequence>
<protein>
    <submittedName>
        <fullName evidence="1">Uncharacterized protein</fullName>
    </submittedName>
</protein>